<reference evidence="1 2" key="1">
    <citation type="journal article" date="2021" name="Sci. Rep.">
        <title>The distribution of antibiotic resistance genes in chicken gut microbiota commensals.</title>
        <authorList>
            <person name="Juricova H."/>
            <person name="Matiasovicova J."/>
            <person name="Kubasova T."/>
            <person name="Cejkova D."/>
            <person name="Rychlik I."/>
        </authorList>
    </citation>
    <scope>NUCLEOTIDE SEQUENCE [LARGE SCALE GENOMIC DNA]</scope>
    <source>
        <strain evidence="1 2">An537</strain>
    </source>
</reference>
<keyword evidence="2" id="KW-1185">Reference proteome</keyword>
<sequence length="104" mass="11844">MDIFDIPADEAEQFLKDRDFCIREATKVMEPYCERVAVDCLDPDEGQAVVGYYHTGEVLMSVVLDPFEIPVMKVAYERGKLKEYILAANGLTEDMMVELSKKES</sequence>
<protein>
    <submittedName>
        <fullName evidence="1">Uncharacterized protein</fullName>
    </submittedName>
</protein>
<evidence type="ECO:0000313" key="1">
    <source>
        <dbReference type="EMBL" id="MBM6912097.1"/>
    </source>
</evidence>
<name>A0ABS2GE53_9FIRM</name>
<accession>A0ABS2GE53</accession>
<gene>
    <name evidence="1" type="ORF">H6A01_01970</name>
</gene>
<dbReference type="EMBL" id="JACJLA010000002">
    <property type="protein sequence ID" value="MBM6912097.1"/>
    <property type="molecule type" value="Genomic_DNA"/>
</dbReference>
<organism evidence="1 2">
    <name type="scientific">Veillonella magna</name>
    <dbReference type="NCBI Taxonomy" id="464322"/>
    <lineage>
        <taxon>Bacteria</taxon>
        <taxon>Bacillati</taxon>
        <taxon>Bacillota</taxon>
        <taxon>Negativicutes</taxon>
        <taxon>Veillonellales</taxon>
        <taxon>Veillonellaceae</taxon>
        <taxon>Veillonella</taxon>
    </lineage>
</organism>
<comment type="caution">
    <text evidence="1">The sequence shown here is derived from an EMBL/GenBank/DDBJ whole genome shotgun (WGS) entry which is preliminary data.</text>
</comment>
<dbReference type="Proteomes" id="UP000707138">
    <property type="component" value="Unassembled WGS sequence"/>
</dbReference>
<proteinExistence type="predicted"/>
<evidence type="ECO:0000313" key="2">
    <source>
        <dbReference type="Proteomes" id="UP000707138"/>
    </source>
</evidence>